<reference evidence="1" key="1">
    <citation type="journal article" date="2015" name="Nature">
        <title>Complex archaea that bridge the gap between prokaryotes and eukaryotes.</title>
        <authorList>
            <person name="Spang A."/>
            <person name="Saw J.H."/>
            <person name="Jorgensen S.L."/>
            <person name="Zaremba-Niedzwiedzka K."/>
            <person name="Martijn J."/>
            <person name="Lind A.E."/>
            <person name="van Eijk R."/>
            <person name="Schleper C."/>
            <person name="Guy L."/>
            <person name="Ettema T.J."/>
        </authorList>
    </citation>
    <scope>NUCLEOTIDE SEQUENCE</scope>
</reference>
<protein>
    <submittedName>
        <fullName evidence="1">Uncharacterized protein</fullName>
    </submittedName>
</protein>
<sequence length="147" mass="16895">MPSPKKKASDACSRYIRLRDALKYCQKYGIDLSQFNRPEDIIGKCVTCGKVKSWIRMDNGHFKGRGSGGGSGVYFDERNQHLQCKHCNAFEGGRPDEYREFIIEEYGQEVLDELNLKHRIPIDLGSVAMQATECYYKDQYKELVNSI</sequence>
<accession>A0A0F9QKG0</accession>
<dbReference type="AlphaFoldDB" id="A0A0F9QKG0"/>
<proteinExistence type="predicted"/>
<gene>
    <name evidence="1" type="ORF">LCGC14_1083840</name>
</gene>
<name>A0A0F9QKG0_9ZZZZ</name>
<dbReference type="EMBL" id="LAZR01004762">
    <property type="protein sequence ID" value="KKN05788.1"/>
    <property type="molecule type" value="Genomic_DNA"/>
</dbReference>
<comment type="caution">
    <text evidence="1">The sequence shown here is derived from an EMBL/GenBank/DDBJ whole genome shotgun (WGS) entry which is preliminary data.</text>
</comment>
<organism evidence="1">
    <name type="scientific">marine sediment metagenome</name>
    <dbReference type="NCBI Taxonomy" id="412755"/>
    <lineage>
        <taxon>unclassified sequences</taxon>
        <taxon>metagenomes</taxon>
        <taxon>ecological metagenomes</taxon>
    </lineage>
</organism>
<evidence type="ECO:0000313" key="1">
    <source>
        <dbReference type="EMBL" id="KKN05788.1"/>
    </source>
</evidence>
<dbReference type="InterPro" id="IPR008713">
    <property type="entry name" value="Phage_lambda_NinG"/>
</dbReference>
<dbReference type="Pfam" id="PF05766">
    <property type="entry name" value="NinG"/>
    <property type="match status" value="1"/>
</dbReference>